<protein>
    <submittedName>
        <fullName evidence="8">DUF3817 domain-containing protein</fullName>
    </submittedName>
</protein>
<feature type="transmembrane region" description="Helical" evidence="6">
    <location>
        <begin position="51"/>
        <end position="71"/>
    </location>
</feature>
<comment type="subcellular location">
    <subcellularLocation>
        <location evidence="1">Cell membrane</location>
        <topology evidence="1">Multi-pass membrane protein</topology>
    </subcellularLocation>
</comment>
<dbReference type="Proteomes" id="UP001629745">
    <property type="component" value="Unassembled WGS sequence"/>
</dbReference>
<keyword evidence="3 6" id="KW-0812">Transmembrane</keyword>
<name>A0ABW9FMF6_9NOCA</name>
<evidence type="ECO:0000256" key="3">
    <source>
        <dbReference type="ARBA" id="ARBA00022692"/>
    </source>
</evidence>
<keyword evidence="9" id="KW-1185">Reference proteome</keyword>
<feature type="transmembrane region" description="Helical" evidence="6">
    <location>
        <begin position="20"/>
        <end position="39"/>
    </location>
</feature>
<dbReference type="PANTHER" id="PTHR40077">
    <property type="entry name" value="MEMBRANE PROTEIN-RELATED"/>
    <property type="match status" value="1"/>
</dbReference>
<proteinExistence type="predicted"/>
<feature type="transmembrane region" description="Helical" evidence="6">
    <location>
        <begin position="83"/>
        <end position="101"/>
    </location>
</feature>
<gene>
    <name evidence="8" type="ORF">ABEU20_000141</name>
</gene>
<evidence type="ECO:0000256" key="5">
    <source>
        <dbReference type="ARBA" id="ARBA00023136"/>
    </source>
</evidence>
<dbReference type="InterPro" id="IPR023845">
    <property type="entry name" value="DUF3817_TM"/>
</dbReference>
<dbReference type="RefSeq" id="WP_420166913.1">
    <property type="nucleotide sequence ID" value="NZ_JBDLNV010000010.1"/>
</dbReference>
<sequence length="126" mass="13886">MAAMANFFDLSSWPKRFRFVAVLEAISWAGLLIGMAFKYLPEEGPEVGVKIFGPIHGAIFVIYIIVTLFTARALRWHPATTLLALYLSIPPFGTLFFEWSAKVTGQLGELSADSTNAVRRAPAPAR</sequence>
<feature type="domain" description="DUF3817" evidence="7">
    <location>
        <begin position="15"/>
        <end position="101"/>
    </location>
</feature>
<dbReference type="Pfam" id="PF12823">
    <property type="entry name" value="DUF3817"/>
    <property type="match status" value="1"/>
</dbReference>
<evidence type="ECO:0000256" key="2">
    <source>
        <dbReference type="ARBA" id="ARBA00022475"/>
    </source>
</evidence>
<keyword evidence="5 6" id="KW-0472">Membrane</keyword>
<keyword evidence="2" id="KW-1003">Cell membrane</keyword>
<evidence type="ECO:0000313" key="9">
    <source>
        <dbReference type="Proteomes" id="UP001629745"/>
    </source>
</evidence>
<keyword evidence="4 6" id="KW-1133">Transmembrane helix</keyword>
<dbReference type="EMBL" id="JBDLNV010000010">
    <property type="protein sequence ID" value="MFM1726464.1"/>
    <property type="molecule type" value="Genomic_DNA"/>
</dbReference>
<evidence type="ECO:0000256" key="1">
    <source>
        <dbReference type="ARBA" id="ARBA00004651"/>
    </source>
</evidence>
<organism evidence="8 9">
    <name type="scientific">Rhodococcus parequi</name>
    <dbReference type="NCBI Taxonomy" id="3137122"/>
    <lineage>
        <taxon>Bacteria</taxon>
        <taxon>Bacillati</taxon>
        <taxon>Actinomycetota</taxon>
        <taxon>Actinomycetes</taxon>
        <taxon>Mycobacteriales</taxon>
        <taxon>Nocardiaceae</taxon>
        <taxon>Rhodococcus</taxon>
    </lineage>
</organism>
<evidence type="ECO:0000256" key="4">
    <source>
        <dbReference type="ARBA" id="ARBA00022989"/>
    </source>
</evidence>
<dbReference type="NCBIfam" id="TIGR03954">
    <property type="entry name" value="integ_memb_HG"/>
    <property type="match status" value="1"/>
</dbReference>
<evidence type="ECO:0000259" key="7">
    <source>
        <dbReference type="Pfam" id="PF12823"/>
    </source>
</evidence>
<reference evidence="8 9" key="1">
    <citation type="submission" date="2023-11" db="EMBL/GenBank/DDBJ databases">
        <authorList>
            <person name="Val-Calvo J."/>
            <person name="Scortti M."/>
            <person name="Vazquez-Boland J."/>
        </authorList>
    </citation>
    <scope>NUCLEOTIDE SEQUENCE [LARGE SCALE GENOMIC DNA]</scope>
    <source>
        <strain evidence="8 9">PAM 2766</strain>
    </source>
</reference>
<dbReference type="PANTHER" id="PTHR40077:SF1">
    <property type="entry name" value="MEMBRANE PROTEIN"/>
    <property type="match status" value="1"/>
</dbReference>
<evidence type="ECO:0000313" key="8">
    <source>
        <dbReference type="EMBL" id="MFM1726464.1"/>
    </source>
</evidence>
<comment type="caution">
    <text evidence="8">The sequence shown here is derived from an EMBL/GenBank/DDBJ whole genome shotgun (WGS) entry which is preliminary data.</text>
</comment>
<accession>A0ABW9FMF6</accession>
<evidence type="ECO:0000256" key="6">
    <source>
        <dbReference type="SAM" id="Phobius"/>
    </source>
</evidence>